<keyword evidence="16" id="KW-0539">Nucleus</keyword>
<evidence type="ECO:0000256" key="15">
    <source>
        <dbReference type="ARBA" id="ARBA00023172"/>
    </source>
</evidence>
<evidence type="ECO:0000256" key="17">
    <source>
        <dbReference type="ARBA" id="ARBA00023268"/>
    </source>
</evidence>
<dbReference type="Pfam" id="PF03732">
    <property type="entry name" value="Retrotrans_gag"/>
    <property type="match status" value="1"/>
</dbReference>
<evidence type="ECO:0000256" key="11">
    <source>
        <dbReference type="ARBA" id="ARBA00022908"/>
    </source>
</evidence>
<feature type="compositionally biased region" description="Pro residues" evidence="18">
    <location>
        <begin position="60"/>
        <end position="72"/>
    </location>
</feature>
<comment type="caution">
    <text evidence="22">The sequence shown here is derived from an EMBL/GenBank/DDBJ whole genome shotgun (WGS) entry which is preliminary data.</text>
</comment>
<dbReference type="InterPro" id="IPR043502">
    <property type="entry name" value="DNA/RNA_pol_sf"/>
</dbReference>
<dbReference type="InterPro" id="IPR050951">
    <property type="entry name" value="Retrovirus_Pol_polyprotein"/>
</dbReference>
<dbReference type="Gene3D" id="2.40.50.40">
    <property type="match status" value="1"/>
</dbReference>
<dbReference type="Gene3D" id="3.30.70.270">
    <property type="match status" value="2"/>
</dbReference>
<evidence type="ECO:0000313" key="23">
    <source>
        <dbReference type="Proteomes" id="UP000826656"/>
    </source>
</evidence>
<keyword evidence="15" id="KW-0233">DNA recombination</keyword>
<keyword evidence="6" id="KW-0479">Metal-binding</keyword>
<evidence type="ECO:0000259" key="19">
    <source>
        <dbReference type="PROSITE" id="PS50013"/>
    </source>
</evidence>
<evidence type="ECO:0000256" key="14">
    <source>
        <dbReference type="ARBA" id="ARBA00023125"/>
    </source>
</evidence>
<name>A0ABQ7TTP0_SOLTU</name>
<dbReference type="Pfam" id="PF17919">
    <property type="entry name" value="RT_RNaseH_2"/>
    <property type="match status" value="1"/>
</dbReference>
<sequence length="1573" mass="176848">MGDGAHNTRLRTLDDAVKQLQEEVATHGKTLDSINSTLHDLVSQISTLSIHPSSEKSPNPSGPGPSSIPPPQNFFYQHLSSPPPNPNFNQFPPPQPTQQHPFTPFRRDKPAPIDLPKFDGQHAESWVFQANQYFDVYGIPDENRLNLASFYLEGTARDWYQWMHKNHQLIGWDHFTNALVVRFGSKSMEAPEGILAKLQMTSTVRDYLSQFEQIANRTSDVNPLMMKHCFISGLHPNIKSDVLSFRPTTLNDAISLAFLQEQKHLGQVKPPTRPNQFSKALSVSLPSQSTFSPKITSPLSSASSSLPAASLPGVGRVPFRKLTPTEIQRKRELNLCFNCDEKYQKGHRCSSPPQLFLLLSEDEPPDDSTPASPTSPSPPQDPNISSPPTEPSLLTISYQALSGGPSTVTSLRFTCHVKGQTAQVLLDDGSTHNFITSRVAKSLKLPIESSVKFSVLVGNGHSLPCLGVIRDLSITIQGHTFSTDFFVIDLHGSDLVLGVIWLATLGPIMTDYAQRLFQFKFHGKLVSWSGDPPPTLKQVQPSALRRFSQTDSISCLFRLELLSPKKNPESDHPPVLTQLLESYTDVFASPTALPPSRLQDHRIPLIPGSTPVNVRPYRYPHFQKSEIERLVSDMLKSGVIRPSFSPYSSPVLLVRKKDGTWRFCVDYRALNSITVKDRFPIPTVEELFDELHGACFFSKLDLLAGYHQIRVHPEDIEKTAFRTHDGHFEFLVMPFGLSNAPSTFQATMNSIFKPFLRQFVLVFFDDILIYSKTWQDHITHLRSIFELLRHNSLVVKRSKCHFGQSSIAYLGHIISSIGLEVDPEKIRAIESWPSLSSIKEVRGFLGLTGYYRRFVKGYAQLASPLTDLLKKDSFVWSDAASAAFIALKRALSSAPVLALPNFAKIFSVETDASGTGIGAVLCQEGHPIAFFSQKLSPRMQAASTYTREMFAITEAVQKWRQYLLGRKFLIITDQQPLKALTNQVIQTPEQQRWLSKLIGFDFEILYRPGKLNSAADALSRVPTMMALTLAVTEIALINKLRQLNRTNAKLLDLQHQLCTDPASLPQFSFQEGLLLFRNRLVIPPDHDLKKLLLEEFHSSKIGGHAGISRTFHRLSSNFYWSGMRQDVKQFVLTCQICQQMKDTCSRPSGLLLPLPIPSAIFEDISMDFITGLPSSHGRTVILVIVDRLSKYGHFIALPPKFTSHKIAEVFVQEYIRLHGFPSTIVSDRDPIFLSEFWAEINRLQGTQLAKSSAYHPQSDGQTEALNKCLEMYLRCFAADTPTSWFPLLPWAEFWYNTSYQHSSKLTPFEVVYGRPPPTIARYVLDGNTTPVVAASLRERDDTLALLKSNLQFAQARMKRYADKGRKDVAFQIGDWVFVRLRPYRQLSLRLQRHTKLSRRFFGPFQVLQRIGEVAYKLNIPPSSKIHPVFHVSALRKCLGTPDQQVTPIDLLDHSSSLMLSPESILDSRTITKGAHPVRQFLIKWQGLPLEDATWEDSHSLRQRFPDLNLEDKVHLHEGGNVTNPQDHRGALRRSSRGKQPPKYLDQYVVPNAKQGPPVLVPFPASSGAESSPA</sequence>
<reference evidence="22 23" key="1">
    <citation type="journal article" date="2021" name="bioRxiv">
        <title>Chromosome-scale and haplotype-resolved genome assembly of a tetraploid potato cultivar.</title>
        <authorList>
            <person name="Sun H."/>
            <person name="Jiao W.-B."/>
            <person name="Krause K."/>
            <person name="Campoy J.A."/>
            <person name="Goel M."/>
            <person name="Folz-Donahue K."/>
            <person name="Kukat C."/>
            <person name="Huettel B."/>
            <person name="Schneeberger K."/>
        </authorList>
    </citation>
    <scope>NUCLEOTIDE SEQUENCE [LARGE SCALE GENOMIC DNA]</scope>
    <source>
        <strain evidence="22">SolTubOtavaFocal</strain>
        <tissue evidence="22">Leaves</tissue>
    </source>
</reference>
<dbReference type="Pfam" id="PF17921">
    <property type="entry name" value="Integrase_H2C2"/>
    <property type="match status" value="1"/>
</dbReference>
<dbReference type="InterPro" id="IPR023779">
    <property type="entry name" value="Chromodomain_CS"/>
</dbReference>
<evidence type="ECO:0000256" key="9">
    <source>
        <dbReference type="ARBA" id="ARBA00022801"/>
    </source>
</evidence>
<keyword evidence="5" id="KW-0540">Nuclease</keyword>
<feature type="region of interest" description="Disordered" evidence="18">
    <location>
        <begin position="50"/>
        <end position="114"/>
    </location>
</feature>
<dbReference type="Pfam" id="PF24626">
    <property type="entry name" value="SH3_Tf2-1"/>
    <property type="match status" value="1"/>
</dbReference>
<dbReference type="InterPro" id="IPR023780">
    <property type="entry name" value="Chromo_domain"/>
</dbReference>
<dbReference type="PANTHER" id="PTHR37984:SF5">
    <property type="entry name" value="PROTEIN NYNRIN-LIKE"/>
    <property type="match status" value="1"/>
</dbReference>
<feature type="compositionally biased region" description="Basic and acidic residues" evidence="18">
    <location>
        <begin position="105"/>
        <end position="114"/>
    </location>
</feature>
<evidence type="ECO:0000256" key="5">
    <source>
        <dbReference type="ARBA" id="ARBA00022722"/>
    </source>
</evidence>
<feature type="compositionally biased region" description="Pro residues" evidence="18">
    <location>
        <begin position="81"/>
        <end position="96"/>
    </location>
</feature>
<dbReference type="PROSITE" id="PS50878">
    <property type="entry name" value="RT_POL"/>
    <property type="match status" value="1"/>
</dbReference>
<feature type="compositionally biased region" description="Low complexity" evidence="18">
    <location>
        <begin position="297"/>
        <end position="312"/>
    </location>
</feature>
<feature type="region of interest" description="Disordered" evidence="18">
    <location>
        <begin position="292"/>
        <end position="315"/>
    </location>
</feature>
<dbReference type="InterPro" id="IPR001584">
    <property type="entry name" value="Integrase_cat-core"/>
</dbReference>
<evidence type="ECO:0000256" key="10">
    <source>
        <dbReference type="ARBA" id="ARBA00022842"/>
    </source>
</evidence>
<dbReference type="InterPro" id="IPR000477">
    <property type="entry name" value="RT_dom"/>
</dbReference>
<dbReference type="Gene3D" id="1.10.340.70">
    <property type="match status" value="1"/>
</dbReference>
<keyword evidence="7" id="KW-0064">Aspartyl protease</keyword>
<feature type="domain" description="Chromo" evidence="19">
    <location>
        <begin position="1459"/>
        <end position="1507"/>
    </location>
</feature>
<evidence type="ECO:0000259" key="21">
    <source>
        <dbReference type="PROSITE" id="PS50994"/>
    </source>
</evidence>
<evidence type="ECO:0000256" key="4">
    <source>
        <dbReference type="ARBA" id="ARBA00022695"/>
    </source>
</evidence>
<evidence type="ECO:0000256" key="13">
    <source>
        <dbReference type="ARBA" id="ARBA00022932"/>
    </source>
</evidence>
<evidence type="ECO:0000256" key="1">
    <source>
        <dbReference type="ARBA" id="ARBA00004123"/>
    </source>
</evidence>
<feature type="domain" description="Reverse transcriptase" evidence="20">
    <location>
        <begin position="635"/>
        <end position="814"/>
    </location>
</feature>
<protein>
    <recommendedName>
        <fullName evidence="24">Ty3/gypsy retrotransposon protein</fullName>
    </recommendedName>
</protein>
<dbReference type="Gene3D" id="3.30.420.10">
    <property type="entry name" value="Ribonuclease H-like superfamily/Ribonuclease H"/>
    <property type="match status" value="1"/>
</dbReference>
<keyword evidence="17" id="KW-0511">Multifunctional enzyme</keyword>
<evidence type="ECO:0000256" key="8">
    <source>
        <dbReference type="ARBA" id="ARBA00022759"/>
    </source>
</evidence>
<keyword evidence="13" id="KW-0239">DNA-directed DNA polymerase</keyword>
<evidence type="ECO:0000259" key="20">
    <source>
        <dbReference type="PROSITE" id="PS50878"/>
    </source>
</evidence>
<evidence type="ECO:0000256" key="2">
    <source>
        <dbReference type="ARBA" id="ARBA00022670"/>
    </source>
</evidence>
<dbReference type="InterPro" id="IPR005162">
    <property type="entry name" value="Retrotrans_gag_dom"/>
</dbReference>
<gene>
    <name evidence="22" type="ORF">KY290_036227</name>
</gene>
<dbReference type="CDD" id="cd09274">
    <property type="entry name" value="RNase_HI_RT_Ty3"/>
    <property type="match status" value="1"/>
</dbReference>
<evidence type="ECO:0000256" key="3">
    <source>
        <dbReference type="ARBA" id="ARBA00022679"/>
    </source>
</evidence>
<organism evidence="22 23">
    <name type="scientific">Solanum tuberosum</name>
    <name type="common">Potato</name>
    <dbReference type="NCBI Taxonomy" id="4113"/>
    <lineage>
        <taxon>Eukaryota</taxon>
        <taxon>Viridiplantae</taxon>
        <taxon>Streptophyta</taxon>
        <taxon>Embryophyta</taxon>
        <taxon>Tracheophyta</taxon>
        <taxon>Spermatophyta</taxon>
        <taxon>Magnoliopsida</taxon>
        <taxon>eudicotyledons</taxon>
        <taxon>Gunneridae</taxon>
        <taxon>Pentapetalae</taxon>
        <taxon>asterids</taxon>
        <taxon>lamiids</taxon>
        <taxon>Solanales</taxon>
        <taxon>Solanaceae</taxon>
        <taxon>Solanoideae</taxon>
        <taxon>Solaneae</taxon>
        <taxon>Solanum</taxon>
    </lineage>
</organism>
<proteinExistence type="predicted"/>
<dbReference type="SUPFAM" id="SSF53098">
    <property type="entry name" value="Ribonuclease H-like"/>
    <property type="match status" value="1"/>
</dbReference>
<keyword evidence="10" id="KW-0460">Magnesium</keyword>
<accession>A0ABQ7TTP0</accession>
<dbReference type="PROSITE" id="PS50013">
    <property type="entry name" value="CHROMO_2"/>
    <property type="match status" value="1"/>
</dbReference>
<dbReference type="PROSITE" id="PS00598">
    <property type="entry name" value="CHROMO_1"/>
    <property type="match status" value="1"/>
</dbReference>
<keyword evidence="14" id="KW-0238">DNA-binding</keyword>
<dbReference type="InterPro" id="IPR043128">
    <property type="entry name" value="Rev_trsase/Diguanyl_cyclase"/>
</dbReference>
<keyword evidence="9" id="KW-0378">Hydrolase</keyword>
<keyword evidence="8" id="KW-0255">Endonuclease</keyword>
<feature type="domain" description="Integrase catalytic" evidence="21">
    <location>
        <begin position="1153"/>
        <end position="1315"/>
    </location>
</feature>
<dbReference type="SUPFAM" id="SSF56672">
    <property type="entry name" value="DNA/RNA polymerases"/>
    <property type="match status" value="1"/>
</dbReference>
<dbReference type="EMBL" id="JAIVGD010000028">
    <property type="protein sequence ID" value="KAH0737522.1"/>
    <property type="molecule type" value="Genomic_DNA"/>
</dbReference>
<dbReference type="SUPFAM" id="SSF50630">
    <property type="entry name" value="Acid proteases"/>
    <property type="match status" value="1"/>
</dbReference>
<keyword evidence="12" id="KW-0695">RNA-directed DNA polymerase</keyword>
<dbReference type="Pfam" id="PF08284">
    <property type="entry name" value="RVP_2"/>
    <property type="match status" value="1"/>
</dbReference>
<dbReference type="PANTHER" id="PTHR37984">
    <property type="entry name" value="PROTEIN CBG26694"/>
    <property type="match status" value="1"/>
</dbReference>
<evidence type="ECO:0000256" key="12">
    <source>
        <dbReference type="ARBA" id="ARBA00022918"/>
    </source>
</evidence>
<dbReference type="CDD" id="cd01647">
    <property type="entry name" value="RT_LTR"/>
    <property type="match status" value="1"/>
</dbReference>
<keyword evidence="3" id="KW-0808">Transferase</keyword>
<dbReference type="InterPro" id="IPR012337">
    <property type="entry name" value="RNaseH-like_sf"/>
</dbReference>
<dbReference type="InterPro" id="IPR056924">
    <property type="entry name" value="SH3_Tf2-1"/>
</dbReference>
<evidence type="ECO:0008006" key="24">
    <source>
        <dbReference type="Google" id="ProtNLM"/>
    </source>
</evidence>
<dbReference type="InterPro" id="IPR000953">
    <property type="entry name" value="Chromo/chromo_shadow_dom"/>
</dbReference>
<dbReference type="Gene3D" id="3.10.10.10">
    <property type="entry name" value="HIV Type 1 Reverse Transcriptase, subunit A, domain 1"/>
    <property type="match status" value="1"/>
</dbReference>
<evidence type="ECO:0000256" key="6">
    <source>
        <dbReference type="ARBA" id="ARBA00022723"/>
    </source>
</evidence>
<dbReference type="Pfam" id="PF00385">
    <property type="entry name" value="Chromo"/>
    <property type="match status" value="1"/>
</dbReference>
<dbReference type="PROSITE" id="PS50994">
    <property type="entry name" value="INTEGRASE"/>
    <property type="match status" value="1"/>
</dbReference>
<dbReference type="SMART" id="SM00298">
    <property type="entry name" value="CHROMO"/>
    <property type="match status" value="1"/>
</dbReference>
<evidence type="ECO:0000256" key="16">
    <source>
        <dbReference type="ARBA" id="ARBA00023242"/>
    </source>
</evidence>
<dbReference type="CDD" id="cd00303">
    <property type="entry name" value="retropepsin_like"/>
    <property type="match status" value="1"/>
</dbReference>
<dbReference type="Proteomes" id="UP000826656">
    <property type="component" value="Unassembled WGS sequence"/>
</dbReference>
<dbReference type="Gene3D" id="2.40.70.10">
    <property type="entry name" value="Acid Proteases"/>
    <property type="match status" value="1"/>
</dbReference>
<keyword evidence="11" id="KW-0229">DNA integration</keyword>
<feature type="region of interest" description="Disordered" evidence="18">
    <location>
        <begin position="358"/>
        <end position="389"/>
    </location>
</feature>
<dbReference type="InterPro" id="IPR041588">
    <property type="entry name" value="Integrase_H2C2"/>
</dbReference>
<keyword evidence="2" id="KW-0645">Protease</keyword>
<keyword evidence="23" id="KW-1185">Reference proteome</keyword>
<evidence type="ECO:0000256" key="7">
    <source>
        <dbReference type="ARBA" id="ARBA00022750"/>
    </source>
</evidence>
<dbReference type="SUPFAM" id="SSF54160">
    <property type="entry name" value="Chromo domain-like"/>
    <property type="match status" value="1"/>
</dbReference>
<dbReference type="InterPro" id="IPR036397">
    <property type="entry name" value="RNaseH_sf"/>
</dbReference>
<dbReference type="Pfam" id="PF00078">
    <property type="entry name" value="RVT_1"/>
    <property type="match status" value="1"/>
</dbReference>
<comment type="subcellular location">
    <subcellularLocation>
        <location evidence="1">Nucleus</location>
    </subcellularLocation>
</comment>
<dbReference type="InterPro" id="IPR016197">
    <property type="entry name" value="Chromo-like_dom_sf"/>
</dbReference>
<dbReference type="InterPro" id="IPR021109">
    <property type="entry name" value="Peptidase_aspartic_dom_sf"/>
</dbReference>
<evidence type="ECO:0000313" key="22">
    <source>
        <dbReference type="EMBL" id="KAH0737522.1"/>
    </source>
</evidence>
<feature type="region of interest" description="Disordered" evidence="18">
    <location>
        <begin position="1516"/>
        <end position="1573"/>
    </location>
</feature>
<keyword evidence="4" id="KW-0548">Nucleotidyltransferase</keyword>
<evidence type="ECO:0000256" key="18">
    <source>
        <dbReference type="SAM" id="MobiDB-lite"/>
    </source>
</evidence>
<dbReference type="InterPro" id="IPR041577">
    <property type="entry name" value="RT_RNaseH_2"/>
</dbReference>